<comment type="caution">
    <text evidence="1">The sequence shown here is derived from an EMBL/GenBank/DDBJ whole genome shotgun (WGS) entry which is preliminary data.</text>
</comment>
<proteinExistence type="predicted"/>
<keyword evidence="2" id="KW-1185">Reference proteome</keyword>
<reference evidence="2" key="1">
    <citation type="journal article" date="2019" name="Int. J. Syst. Evol. Microbiol.">
        <title>The Global Catalogue of Microorganisms (GCM) 10K type strain sequencing project: providing services to taxonomists for standard genome sequencing and annotation.</title>
        <authorList>
            <consortium name="The Broad Institute Genomics Platform"/>
            <consortium name="The Broad Institute Genome Sequencing Center for Infectious Disease"/>
            <person name="Wu L."/>
            <person name="Ma J."/>
        </authorList>
    </citation>
    <scope>NUCLEOTIDE SEQUENCE [LARGE SCALE GENOMIC DNA]</scope>
    <source>
        <strain evidence="2">CCUG 62974</strain>
    </source>
</reference>
<dbReference type="EMBL" id="JBHTHX010002159">
    <property type="protein sequence ID" value="MFD0890008.1"/>
    <property type="molecule type" value="Genomic_DNA"/>
</dbReference>
<protein>
    <submittedName>
        <fullName evidence="1">DUF5682 family protein</fullName>
    </submittedName>
</protein>
<accession>A0ABW3E1P3</accession>
<feature type="non-terminal residue" evidence="1">
    <location>
        <position position="1"/>
    </location>
</feature>
<sequence>VHAAVTLLQDVPVPEGEESPTGRWLGALRGVSGRSGLPGVIEGRLTRILLDAGELDAGQVGAAALILAAPHYWPR</sequence>
<evidence type="ECO:0000313" key="2">
    <source>
        <dbReference type="Proteomes" id="UP001597024"/>
    </source>
</evidence>
<organism evidence="1 2">
    <name type="scientific">Streptosporangium algeriense</name>
    <dbReference type="NCBI Taxonomy" id="1682748"/>
    <lineage>
        <taxon>Bacteria</taxon>
        <taxon>Bacillati</taxon>
        <taxon>Actinomycetota</taxon>
        <taxon>Actinomycetes</taxon>
        <taxon>Streptosporangiales</taxon>
        <taxon>Streptosporangiaceae</taxon>
        <taxon>Streptosporangium</taxon>
    </lineage>
</organism>
<dbReference type="Pfam" id="PF18934">
    <property type="entry name" value="DUF5682"/>
    <property type="match status" value="1"/>
</dbReference>
<name>A0ABW3E1P3_9ACTN</name>
<dbReference type="Proteomes" id="UP001597024">
    <property type="component" value="Unassembled WGS sequence"/>
</dbReference>
<evidence type="ECO:0000313" key="1">
    <source>
        <dbReference type="EMBL" id="MFD0890008.1"/>
    </source>
</evidence>
<dbReference type="InterPro" id="IPR043737">
    <property type="entry name" value="DUF5682"/>
</dbReference>
<gene>
    <name evidence="1" type="ORF">ACFQ08_36160</name>
</gene>